<name>A0A9D3UDP1_9ROSI</name>
<accession>A0A9D3UDP1</accession>
<dbReference type="EMBL" id="JAIQCV010000012">
    <property type="protein sequence ID" value="KAH1038424.1"/>
    <property type="molecule type" value="Genomic_DNA"/>
</dbReference>
<proteinExistence type="predicted"/>
<sequence length="115" mass="12593">MVTNDGGAALWWRHGGGAIVVKCGGGMEERGSLCDVAVVISLGLTYDLSGHHTVVSYARVSLVRPDSSATRPFTATRPIIRVVHKLVWRQQNTFELLSNLVFCAIEVHTWLVFDA</sequence>
<reference evidence="1 2" key="1">
    <citation type="journal article" date="2021" name="Plant Biotechnol. J.">
        <title>Multi-omics assisted identification of the key and species-specific regulatory components of drought-tolerant mechanisms in Gossypium stocksii.</title>
        <authorList>
            <person name="Yu D."/>
            <person name="Ke L."/>
            <person name="Zhang D."/>
            <person name="Wu Y."/>
            <person name="Sun Y."/>
            <person name="Mei J."/>
            <person name="Sun J."/>
            <person name="Sun Y."/>
        </authorList>
    </citation>
    <scope>NUCLEOTIDE SEQUENCE [LARGE SCALE GENOMIC DNA]</scope>
    <source>
        <strain evidence="2">cv. E1</strain>
        <tissue evidence="1">Leaf</tissue>
    </source>
</reference>
<evidence type="ECO:0000313" key="2">
    <source>
        <dbReference type="Proteomes" id="UP000828251"/>
    </source>
</evidence>
<organism evidence="1 2">
    <name type="scientific">Gossypium stocksii</name>
    <dbReference type="NCBI Taxonomy" id="47602"/>
    <lineage>
        <taxon>Eukaryota</taxon>
        <taxon>Viridiplantae</taxon>
        <taxon>Streptophyta</taxon>
        <taxon>Embryophyta</taxon>
        <taxon>Tracheophyta</taxon>
        <taxon>Spermatophyta</taxon>
        <taxon>Magnoliopsida</taxon>
        <taxon>eudicotyledons</taxon>
        <taxon>Gunneridae</taxon>
        <taxon>Pentapetalae</taxon>
        <taxon>rosids</taxon>
        <taxon>malvids</taxon>
        <taxon>Malvales</taxon>
        <taxon>Malvaceae</taxon>
        <taxon>Malvoideae</taxon>
        <taxon>Gossypium</taxon>
    </lineage>
</organism>
<dbReference type="Proteomes" id="UP000828251">
    <property type="component" value="Unassembled WGS sequence"/>
</dbReference>
<dbReference type="AlphaFoldDB" id="A0A9D3UDP1"/>
<protein>
    <submittedName>
        <fullName evidence="1">Uncharacterized protein</fullName>
    </submittedName>
</protein>
<evidence type="ECO:0000313" key="1">
    <source>
        <dbReference type="EMBL" id="KAH1038424.1"/>
    </source>
</evidence>
<comment type="caution">
    <text evidence="1">The sequence shown here is derived from an EMBL/GenBank/DDBJ whole genome shotgun (WGS) entry which is preliminary data.</text>
</comment>
<keyword evidence="2" id="KW-1185">Reference proteome</keyword>
<gene>
    <name evidence="1" type="ORF">J1N35_040167</name>
</gene>